<accession>A0AAW1L8L3</accession>
<evidence type="ECO:0000313" key="1">
    <source>
        <dbReference type="EMBL" id="KAK9730305.1"/>
    </source>
</evidence>
<dbReference type="AlphaFoldDB" id="A0AAW1L8L3"/>
<proteinExistence type="predicted"/>
<name>A0AAW1L8L3_POPJA</name>
<gene>
    <name evidence="1" type="ORF">QE152_g15343</name>
</gene>
<protein>
    <submittedName>
        <fullName evidence="1">Uncharacterized protein</fullName>
    </submittedName>
</protein>
<keyword evidence="2" id="KW-1185">Reference proteome</keyword>
<evidence type="ECO:0000313" key="2">
    <source>
        <dbReference type="Proteomes" id="UP001458880"/>
    </source>
</evidence>
<reference evidence="1 2" key="1">
    <citation type="journal article" date="2024" name="BMC Genomics">
        <title>De novo assembly and annotation of Popillia japonica's genome with initial clues to its potential as an invasive pest.</title>
        <authorList>
            <person name="Cucini C."/>
            <person name="Boschi S."/>
            <person name="Funari R."/>
            <person name="Cardaioli E."/>
            <person name="Iannotti N."/>
            <person name="Marturano G."/>
            <person name="Paoli F."/>
            <person name="Bruttini M."/>
            <person name="Carapelli A."/>
            <person name="Frati F."/>
            <person name="Nardi F."/>
        </authorList>
    </citation>
    <scope>NUCLEOTIDE SEQUENCE [LARGE SCALE GENOMIC DNA]</scope>
    <source>
        <strain evidence="1">DMR45628</strain>
    </source>
</reference>
<dbReference type="EMBL" id="JASPKY010000149">
    <property type="protein sequence ID" value="KAK9730305.1"/>
    <property type="molecule type" value="Genomic_DNA"/>
</dbReference>
<dbReference type="Proteomes" id="UP001458880">
    <property type="component" value="Unassembled WGS sequence"/>
</dbReference>
<sequence>MARSQVHTMFPTNSRVISLEQTPKSPKTLRMARSQVHTMFPTNSRAILPNMYQKSPSNNALEHFGKLDVDKPPSRVGNLERNNWPIAIFLRPL</sequence>
<organism evidence="1 2">
    <name type="scientific">Popillia japonica</name>
    <name type="common">Japanese beetle</name>
    <dbReference type="NCBI Taxonomy" id="7064"/>
    <lineage>
        <taxon>Eukaryota</taxon>
        <taxon>Metazoa</taxon>
        <taxon>Ecdysozoa</taxon>
        <taxon>Arthropoda</taxon>
        <taxon>Hexapoda</taxon>
        <taxon>Insecta</taxon>
        <taxon>Pterygota</taxon>
        <taxon>Neoptera</taxon>
        <taxon>Endopterygota</taxon>
        <taxon>Coleoptera</taxon>
        <taxon>Polyphaga</taxon>
        <taxon>Scarabaeiformia</taxon>
        <taxon>Scarabaeidae</taxon>
        <taxon>Rutelinae</taxon>
        <taxon>Popillia</taxon>
    </lineage>
</organism>
<comment type="caution">
    <text evidence="1">The sequence shown here is derived from an EMBL/GenBank/DDBJ whole genome shotgun (WGS) entry which is preliminary data.</text>
</comment>